<evidence type="ECO:0000256" key="1">
    <source>
        <dbReference type="SAM" id="MobiDB-lite"/>
    </source>
</evidence>
<feature type="region of interest" description="Disordered" evidence="1">
    <location>
        <begin position="123"/>
        <end position="149"/>
    </location>
</feature>
<name>A0A9Q1EE80_SYNKA</name>
<evidence type="ECO:0000313" key="3">
    <source>
        <dbReference type="Proteomes" id="UP001152622"/>
    </source>
</evidence>
<gene>
    <name evidence="2" type="ORF">SKAU_G00383960</name>
</gene>
<dbReference type="AlphaFoldDB" id="A0A9Q1EE80"/>
<dbReference type="EMBL" id="JAINUF010000019">
    <property type="protein sequence ID" value="KAJ8337176.1"/>
    <property type="molecule type" value="Genomic_DNA"/>
</dbReference>
<proteinExistence type="predicted"/>
<keyword evidence="3" id="KW-1185">Reference proteome</keyword>
<sequence length="149" mass="16198">MHFIWMQEEEFLLFLRQFLHHTRSSCCWMTTHRMHLLAPRCPPLPLPCLPLPLPCQPWLLRKPPPPPMEPIAAPTVPTVANSASTIAVSTTPAAAHTGPAVTAATGSCAPNLASLPADGFGPSAVMLSGPRKCGGDEQEGRRDFDRRSR</sequence>
<organism evidence="2 3">
    <name type="scientific">Synaphobranchus kaupii</name>
    <name type="common">Kaup's arrowtooth eel</name>
    <dbReference type="NCBI Taxonomy" id="118154"/>
    <lineage>
        <taxon>Eukaryota</taxon>
        <taxon>Metazoa</taxon>
        <taxon>Chordata</taxon>
        <taxon>Craniata</taxon>
        <taxon>Vertebrata</taxon>
        <taxon>Euteleostomi</taxon>
        <taxon>Actinopterygii</taxon>
        <taxon>Neopterygii</taxon>
        <taxon>Teleostei</taxon>
        <taxon>Anguilliformes</taxon>
        <taxon>Synaphobranchidae</taxon>
        <taxon>Synaphobranchus</taxon>
    </lineage>
</organism>
<accession>A0A9Q1EE80</accession>
<dbReference type="Proteomes" id="UP001152622">
    <property type="component" value="Chromosome 19"/>
</dbReference>
<evidence type="ECO:0000313" key="2">
    <source>
        <dbReference type="EMBL" id="KAJ8337176.1"/>
    </source>
</evidence>
<feature type="compositionally biased region" description="Basic and acidic residues" evidence="1">
    <location>
        <begin position="133"/>
        <end position="149"/>
    </location>
</feature>
<protein>
    <submittedName>
        <fullName evidence="2">Uncharacterized protein</fullName>
    </submittedName>
</protein>
<comment type="caution">
    <text evidence="2">The sequence shown here is derived from an EMBL/GenBank/DDBJ whole genome shotgun (WGS) entry which is preliminary data.</text>
</comment>
<reference evidence="2" key="1">
    <citation type="journal article" date="2023" name="Science">
        <title>Genome structures resolve the early diversification of teleost fishes.</title>
        <authorList>
            <person name="Parey E."/>
            <person name="Louis A."/>
            <person name="Montfort J."/>
            <person name="Bouchez O."/>
            <person name="Roques C."/>
            <person name="Iampietro C."/>
            <person name="Lluch J."/>
            <person name="Castinel A."/>
            <person name="Donnadieu C."/>
            <person name="Desvignes T."/>
            <person name="Floi Bucao C."/>
            <person name="Jouanno E."/>
            <person name="Wen M."/>
            <person name="Mejri S."/>
            <person name="Dirks R."/>
            <person name="Jansen H."/>
            <person name="Henkel C."/>
            <person name="Chen W.J."/>
            <person name="Zahm M."/>
            <person name="Cabau C."/>
            <person name="Klopp C."/>
            <person name="Thompson A.W."/>
            <person name="Robinson-Rechavi M."/>
            <person name="Braasch I."/>
            <person name="Lecointre G."/>
            <person name="Bobe J."/>
            <person name="Postlethwait J.H."/>
            <person name="Berthelot C."/>
            <person name="Roest Crollius H."/>
            <person name="Guiguen Y."/>
        </authorList>
    </citation>
    <scope>NUCLEOTIDE SEQUENCE</scope>
    <source>
        <strain evidence="2">WJC10195</strain>
    </source>
</reference>